<organism evidence="8 9">
    <name type="scientific">Thermus antranikianii</name>
    <dbReference type="NCBI Taxonomy" id="88190"/>
    <lineage>
        <taxon>Bacteria</taxon>
        <taxon>Thermotogati</taxon>
        <taxon>Deinococcota</taxon>
        <taxon>Deinococci</taxon>
        <taxon>Thermales</taxon>
        <taxon>Thermaceae</taxon>
        <taxon>Thermus</taxon>
    </lineage>
</organism>
<evidence type="ECO:0000256" key="2">
    <source>
        <dbReference type="ARBA" id="ARBA00012682"/>
    </source>
</evidence>
<name>A0ABY7RUH9_9DEIN</name>
<dbReference type="InterPro" id="IPR036324">
    <property type="entry name" value="Mn/Fe_SOD_N_sf"/>
</dbReference>
<keyword evidence="9" id="KW-1185">Reference proteome</keyword>
<dbReference type="PROSITE" id="PS00088">
    <property type="entry name" value="SOD_MN"/>
    <property type="match status" value="1"/>
</dbReference>
<dbReference type="Proteomes" id="UP001317488">
    <property type="component" value="Chromosome"/>
</dbReference>
<feature type="domain" description="Manganese/iron superoxide dismutase N-terminal" evidence="6">
    <location>
        <begin position="5"/>
        <end position="91"/>
    </location>
</feature>
<evidence type="ECO:0000259" key="7">
    <source>
        <dbReference type="Pfam" id="PF02777"/>
    </source>
</evidence>
<dbReference type="Pfam" id="PF02777">
    <property type="entry name" value="Sod_Fe_C"/>
    <property type="match status" value="1"/>
</dbReference>
<evidence type="ECO:0000313" key="9">
    <source>
        <dbReference type="Proteomes" id="UP001317488"/>
    </source>
</evidence>
<protein>
    <recommendedName>
        <fullName evidence="2 5">Superoxide dismutase</fullName>
        <ecNumber evidence="2 5">1.15.1.1</ecNumber>
    </recommendedName>
</protein>
<dbReference type="RefSeq" id="WP_028493151.1">
    <property type="nucleotide sequence ID" value="NZ_CP046617.1"/>
</dbReference>
<dbReference type="InterPro" id="IPR019831">
    <property type="entry name" value="Mn/Fe_SOD_N"/>
</dbReference>
<evidence type="ECO:0000256" key="5">
    <source>
        <dbReference type="RuleBase" id="RU000414"/>
    </source>
</evidence>
<reference evidence="8 9" key="1">
    <citation type="submission" date="2019-12" db="EMBL/GenBank/DDBJ databases">
        <authorList>
            <person name="An T."/>
        </authorList>
    </citation>
    <scope>NUCLEOTIDE SEQUENCE [LARGE SCALE GENOMIC DNA]</scope>
    <source>
        <strain evidence="8 9">JCM 19900</strain>
    </source>
</reference>
<dbReference type="Gene3D" id="1.10.287.990">
    <property type="entry name" value="Fe,Mn superoxide dismutase (SOD) domain"/>
    <property type="match status" value="1"/>
</dbReference>
<keyword evidence="4 5" id="KW-0560">Oxidoreductase</keyword>
<gene>
    <name evidence="8" type="ORF">GO600_07625</name>
</gene>
<evidence type="ECO:0000259" key="6">
    <source>
        <dbReference type="Pfam" id="PF00081"/>
    </source>
</evidence>
<comment type="function">
    <text evidence="5">Destroys radicals which are normally produced within the cells and which are toxic to biological systems.</text>
</comment>
<sequence>MPYPFKLPELGYPYEALEPHIDAKTMEIHHQKHHGAYVNNLNAALEKYPYLHGVEVEVLLRHLAALPADIQTAVRNNGGGHLNHSLFWELLTPGGAKEPVGELKKAIDEQFGGFAALKEKLTQAAMARFGSGWAWLVKDPFGKLHVISTPNQDNPIMEGFTPIVGIDVWEHAYYLKYQNRRADYLQAIWNVLNWDKAEAFFRRKG</sequence>
<accession>A0ABY7RUH9</accession>
<dbReference type="EC" id="1.15.1.1" evidence="2 5"/>
<dbReference type="PANTHER" id="PTHR43595">
    <property type="entry name" value="37S RIBOSOMAL PROTEIN S26, MITOCHONDRIAL"/>
    <property type="match status" value="1"/>
</dbReference>
<dbReference type="PIRSF" id="PIRSF000349">
    <property type="entry name" value="SODismutase"/>
    <property type="match status" value="1"/>
</dbReference>
<comment type="catalytic activity">
    <reaction evidence="5">
        <text>2 superoxide + 2 H(+) = H2O2 + O2</text>
        <dbReference type="Rhea" id="RHEA:20696"/>
        <dbReference type="ChEBI" id="CHEBI:15378"/>
        <dbReference type="ChEBI" id="CHEBI:15379"/>
        <dbReference type="ChEBI" id="CHEBI:16240"/>
        <dbReference type="ChEBI" id="CHEBI:18421"/>
        <dbReference type="EC" id="1.15.1.1"/>
    </reaction>
</comment>
<keyword evidence="3 5" id="KW-0479">Metal-binding</keyword>
<dbReference type="InterPro" id="IPR019833">
    <property type="entry name" value="Mn/Fe_SOD_BS"/>
</dbReference>
<dbReference type="InterPro" id="IPR001189">
    <property type="entry name" value="Mn/Fe_SOD"/>
</dbReference>
<evidence type="ECO:0000313" key="8">
    <source>
        <dbReference type="EMBL" id="WCM39970.1"/>
    </source>
</evidence>
<dbReference type="InterPro" id="IPR036314">
    <property type="entry name" value="SOD_C_sf"/>
</dbReference>
<dbReference type="SUPFAM" id="SSF54719">
    <property type="entry name" value="Fe,Mn superoxide dismutase (SOD), C-terminal domain"/>
    <property type="match status" value="1"/>
</dbReference>
<proteinExistence type="inferred from homology"/>
<dbReference type="Pfam" id="PF00081">
    <property type="entry name" value="Sod_Fe_N"/>
    <property type="match status" value="1"/>
</dbReference>
<evidence type="ECO:0000256" key="4">
    <source>
        <dbReference type="ARBA" id="ARBA00023002"/>
    </source>
</evidence>
<dbReference type="PANTHER" id="PTHR43595:SF2">
    <property type="entry name" value="SMALL RIBOSOMAL SUBUNIT PROTEIN MS42"/>
    <property type="match status" value="1"/>
</dbReference>
<dbReference type="PRINTS" id="PR01703">
    <property type="entry name" value="MNSODISMTASE"/>
</dbReference>
<feature type="domain" description="Manganese/iron superoxide dismutase C-terminal" evidence="7">
    <location>
        <begin position="100"/>
        <end position="198"/>
    </location>
</feature>
<dbReference type="InterPro" id="IPR019832">
    <property type="entry name" value="Mn/Fe_SOD_C"/>
</dbReference>
<dbReference type="SUPFAM" id="SSF46609">
    <property type="entry name" value="Fe,Mn superoxide dismutase (SOD), N-terminal domain"/>
    <property type="match status" value="1"/>
</dbReference>
<dbReference type="EMBL" id="CP046617">
    <property type="protein sequence ID" value="WCM39970.1"/>
    <property type="molecule type" value="Genomic_DNA"/>
</dbReference>
<evidence type="ECO:0000256" key="1">
    <source>
        <dbReference type="ARBA" id="ARBA00008714"/>
    </source>
</evidence>
<evidence type="ECO:0000256" key="3">
    <source>
        <dbReference type="ARBA" id="ARBA00022723"/>
    </source>
</evidence>
<dbReference type="Gene3D" id="3.55.40.20">
    <property type="entry name" value="Iron/manganese superoxide dismutase, C-terminal domain"/>
    <property type="match status" value="1"/>
</dbReference>
<comment type="similarity">
    <text evidence="1 5">Belongs to the iron/manganese superoxide dismutase family.</text>
</comment>